<organism evidence="2 3">
    <name type="scientific">Populus trichocarpa</name>
    <name type="common">Western balsam poplar</name>
    <name type="synonym">Populus balsamifera subsp. trichocarpa</name>
    <dbReference type="NCBI Taxonomy" id="3694"/>
    <lineage>
        <taxon>Eukaryota</taxon>
        <taxon>Viridiplantae</taxon>
        <taxon>Streptophyta</taxon>
        <taxon>Embryophyta</taxon>
        <taxon>Tracheophyta</taxon>
        <taxon>Spermatophyta</taxon>
        <taxon>Magnoliopsida</taxon>
        <taxon>eudicotyledons</taxon>
        <taxon>Gunneridae</taxon>
        <taxon>Pentapetalae</taxon>
        <taxon>rosids</taxon>
        <taxon>fabids</taxon>
        <taxon>Malpighiales</taxon>
        <taxon>Salicaceae</taxon>
        <taxon>Saliceae</taxon>
        <taxon>Populus</taxon>
    </lineage>
</organism>
<proteinExistence type="predicted"/>
<dbReference type="InParanoid" id="A0A2K1ZY68"/>
<comment type="caution">
    <text evidence="2">The sequence shown here is derived from an EMBL/GenBank/DDBJ whole genome shotgun (WGS) entry which is preliminary data.</text>
</comment>
<protein>
    <recommendedName>
        <fullName evidence="1">Alcohol dehydrogenase-like C-terminal domain-containing protein</fullName>
    </recommendedName>
</protein>
<dbReference type="Pfam" id="PF00107">
    <property type="entry name" value="ADH_zinc_N"/>
    <property type="match status" value="1"/>
</dbReference>
<evidence type="ECO:0000313" key="2">
    <source>
        <dbReference type="EMBL" id="PNT30222.2"/>
    </source>
</evidence>
<keyword evidence="3" id="KW-1185">Reference proteome</keyword>
<dbReference type="InterPro" id="IPR036291">
    <property type="entry name" value="NAD(P)-bd_dom_sf"/>
</dbReference>
<evidence type="ECO:0000313" key="3">
    <source>
        <dbReference type="Proteomes" id="UP000006729"/>
    </source>
</evidence>
<dbReference type="InterPro" id="IPR045010">
    <property type="entry name" value="MDR_fam"/>
</dbReference>
<dbReference type="PANTHER" id="PTHR43205:SF12">
    <property type="entry name" value="OS06G0602900 PROTEIN"/>
    <property type="match status" value="1"/>
</dbReference>
<dbReference type="Gene3D" id="3.40.50.720">
    <property type="entry name" value="NAD(P)-binding Rossmann-like Domain"/>
    <property type="match status" value="1"/>
</dbReference>
<dbReference type="PANTHER" id="PTHR43205">
    <property type="entry name" value="PROSTAGLANDIN REDUCTASE"/>
    <property type="match status" value="1"/>
</dbReference>
<dbReference type="GO" id="GO:0016628">
    <property type="term" value="F:oxidoreductase activity, acting on the CH-CH group of donors, NAD or NADP as acceptor"/>
    <property type="evidence" value="ECO:0007669"/>
    <property type="project" value="InterPro"/>
</dbReference>
<dbReference type="STRING" id="3694.A0A2K1ZY68"/>
<dbReference type="EMBL" id="CM009295">
    <property type="protein sequence ID" value="PNT30222.2"/>
    <property type="molecule type" value="Genomic_DNA"/>
</dbReference>
<name>A0A2K1ZY68_POPTR</name>
<evidence type="ECO:0000259" key="1">
    <source>
        <dbReference type="Pfam" id="PF00107"/>
    </source>
</evidence>
<sequence>MVTPILGLLLSKAITMYQEPPEEMRKDSKFWAIVCVGIGLITFVALSLRSYLFGIAGAKLIERIRSMTIFEKVACQEISWFDDLANSSGAVGARLSTDASTVRSLVGDH</sequence>
<dbReference type="AlphaFoldDB" id="A0A2K1ZY68"/>
<dbReference type="SUPFAM" id="SSF51735">
    <property type="entry name" value="NAD(P)-binding Rossmann-fold domains"/>
    <property type="match status" value="1"/>
</dbReference>
<gene>
    <name evidence="2" type="ORF">POPTR_006G071901v4</name>
</gene>
<dbReference type="Proteomes" id="UP000006729">
    <property type="component" value="Chromosome 6"/>
</dbReference>
<accession>A0A2K1ZY68</accession>
<reference evidence="2 3" key="1">
    <citation type="journal article" date="2006" name="Science">
        <title>The genome of black cottonwood, Populus trichocarpa (Torr. &amp; Gray).</title>
        <authorList>
            <person name="Tuskan G.A."/>
            <person name="Difazio S."/>
            <person name="Jansson S."/>
            <person name="Bohlmann J."/>
            <person name="Grigoriev I."/>
            <person name="Hellsten U."/>
            <person name="Putnam N."/>
            <person name="Ralph S."/>
            <person name="Rombauts S."/>
            <person name="Salamov A."/>
            <person name="Schein J."/>
            <person name="Sterck L."/>
            <person name="Aerts A."/>
            <person name="Bhalerao R.R."/>
            <person name="Bhalerao R.P."/>
            <person name="Blaudez D."/>
            <person name="Boerjan W."/>
            <person name="Brun A."/>
            <person name="Brunner A."/>
            <person name="Busov V."/>
            <person name="Campbell M."/>
            <person name="Carlson J."/>
            <person name="Chalot M."/>
            <person name="Chapman J."/>
            <person name="Chen G.L."/>
            <person name="Cooper D."/>
            <person name="Coutinho P.M."/>
            <person name="Couturier J."/>
            <person name="Covert S."/>
            <person name="Cronk Q."/>
            <person name="Cunningham R."/>
            <person name="Davis J."/>
            <person name="Degroeve S."/>
            <person name="Dejardin A."/>
            <person name="Depamphilis C."/>
            <person name="Detter J."/>
            <person name="Dirks B."/>
            <person name="Dubchak I."/>
            <person name="Duplessis S."/>
            <person name="Ehlting J."/>
            <person name="Ellis B."/>
            <person name="Gendler K."/>
            <person name="Goodstein D."/>
            <person name="Gribskov M."/>
            <person name="Grimwood J."/>
            <person name="Groover A."/>
            <person name="Gunter L."/>
            <person name="Hamberger B."/>
            <person name="Heinze B."/>
            <person name="Helariutta Y."/>
            <person name="Henrissat B."/>
            <person name="Holligan D."/>
            <person name="Holt R."/>
            <person name="Huang W."/>
            <person name="Islam-Faridi N."/>
            <person name="Jones S."/>
            <person name="Jones-Rhoades M."/>
            <person name="Jorgensen R."/>
            <person name="Joshi C."/>
            <person name="Kangasjarvi J."/>
            <person name="Karlsson J."/>
            <person name="Kelleher C."/>
            <person name="Kirkpatrick R."/>
            <person name="Kirst M."/>
            <person name="Kohler A."/>
            <person name="Kalluri U."/>
            <person name="Larimer F."/>
            <person name="Leebens-Mack J."/>
            <person name="Leple J.C."/>
            <person name="Locascio P."/>
            <person name="Lou Y."/>
            <person name="Lucas S."/>
            <person name="Martin F."/>
            <person name="Montanini B."/>
            <person name="Napoli C."/>
            <person name="Nelson D.R."/>
            <person name="Nelson C."/>
            <person name="Nieminen K."/>
            <person name="Nilsson O."/>
            <person name="Pereda V."/>
            <person name="Peter G."/>
            <person name="Philippe R."/>
            <person name="Pilate G."/>
            <person name="Poliakov A."/>
            <person name="Razumovskaya J."/>
            <person name="Richardson P."/>
            <person name="Rinaldi C."/>
            <person name="Ritland K."/>
            <person name="Rouze P."/>
            <person name="Ryaboy D."/>
            <person name="Schmutz J."/>
            <person name="Schrader J."/>
            <person name="Segerman B."/>
            <person name="Shin H."/>
            <person name="Siddiqui A."/>
            <person name="Sterky F."/>
            <person name="Terry A."/>
            <person name="Tsai C.J."/>
            <person name="Uberbacher E."/>
            <person name="Unneberg P."/>
            <person name="Vahala J."/>
            <person name="Wall K."/>
            <person name="Wessler S."/>
            <person name="Yang G."/>
            <person name="Yin T."/>
            <person name="Douglas C."/>
            <person name="Marra M."/>
            <person name="Sandberg G."/>
            <person name="Van de Peer Y."/>
            <person name="Rokhsar D."/>
        </authorList>
    </citation>
    <scope>NUCLEOTIDE SEQUENCE [LARGE SCALE GENOMIC DNA]</scope>
    <source>
        <strain evidence="3">cv. Nisqually</strain>
    </source>
</reference>
<dbReference type="InterPro" id="IPR013149">
    <property type="entry name" value="ADH-like_C"/>
</dbReference>